<dbReference type="PANTHER" id="PTHR36434:SF1">
    <property type="entry name" value="MEMBRANE PROTEASE YUGP-RELATED"/>
    <property type="match status" value="1"/>
</dbReference>
<keyword evidence="1" id="KW-0812">Transmembrane</keyword>
<proteinExistence type="predicted"/>
<feature type="transmembrane region" description="Helical" evidence="1">
    <location>
        <begin position="123"/>
        <end position="145"/>
    </location>
</feature>
<dbReference type="Proteomes" id="UP001652394">
    <property type="component" value="Unassembled WGS sequence"/>
</dbReference>
<sequence>MFYGYYLDPTYILVVIGALICMVASSRVNRVYAKYSRMQSHTGMTGKEAAERILRMNGIYDVTVRHIPGNLTDHYDPRNKTLGLSDATYHSSSVAAIGVAAHECGHALQHAVGYAPLKIRGSLVPVANIGSMAAWPLILIGLFMNGSMSSVLINLGIYLFSAAVLFQLVTLPVEFNASGRAVRVLETSGMLYPQEAEATKKVLRAAALTYVASAAAMILQLLRLLILTGGRRDND</sequence>
<keyword evidence="3" id="KW-1185">Reference proteome</keyword>
<name>A0ABT2TD86_9FIRM</name>
<comment type="caution">
    <text evidence="2">The sequence shown here is derived from an EMBL/GenBank/DDBJ whole genome shotgun (WGS) entry which is preliminary data.</text>
</comment>
<protein>
    <submittedName>
        <fullName evidence="2">Zinc metallopeptidase</fullName>
    </submittedName>
</protein>
<dbReference type="Pfam" id="PF04298">
    <property type="entry name" value="Zn_peptidase_2"/>
    <property type="match status" value="1"/>
</dbReference>
<gene>
    <name evidence="2" type="ORF">OCV51_11235</name>
</gene>
<evidence type="ECO:0000313" key="2">
    <source>
        <dbReference type="EMBL" id="MCU6748220.1"/>
    </source>
</evidence>
<feature type="transmembrane region" description="Helical" evidence="1">
    <location>
        <begin position="151"/>
        <end position="173"/>
    </location>
</feature>
<dbReference type="PANTHER" id="PTHR36434">
    <property type="entry name" value="MEMBRANE PROTEASE YUGP-RELATED"/>
    <property type="match status" value="1"/>
</dbReference>
<dbReference type="EMBL" id="JAOQJX010000018">
    <property type="protein sequence ID" value="MCU6748220.1"/>
    <property type="molecule type" value="Genomic_DNA"/>
</dbReference>
<accession>A0ABT2TD86</accession>
<dbReference type="RefSeq" id="WP_059066205.1">
    <property type="nucleotide sequence ID" value="NZ_JAOQJX010000018.1"/>
</dbReference>
<evidence type="ECO:0000256" key="1">
    <source>
        <dbReference type="SAM" id="Phobius"/>
    </source>
</evidence>
<dbReference type="InterPro" id="IPR007395">
    <property type="entry name" value="Zn_peptidase_2"/>
</dbReference>
<reference evidence="2 3" key="1">
    <citation type="journal article" date="2021" name="ISME Commun">
        <title>Automated analysis of genomic sequences facilitates high-throughput and comprehensive description of bacteria.</title>
        <authorList>
            <person name="Hitch T.C.A."/>
        </authorList>
    </citation>
    <scope>NUCLEOTIDE SEQUENCE [LARGE SCALE GENOMIC DNA]</scope>
    <source>
        <strain evidence="2 3">H2_18</strain>
    </source>
</reference>
<organism evidence="2 3">
    <name type="scientific">Faecalicatena acetigenes</name>
    <dbReference type="NCBI Taxonomy" id="2981790"/>
    <lineage>
        <taxon>Bacteria</taxon>
        <taxon>Bacillati</taxon>
        <taxon>Bacillota</taxon>
        <taxon>Clostridia</taxon>
        <taxon>Lachnospirales</taxon>
        <taxon>Lachnospiraceae</taxon>
        <taxon>Faecalicatena</taxon>
    </lineage>
</organism>
<evidence type="ECO:0000313" key="3">
    <source>
        <dbReference type="Proteomes" id="UP001652394"/>
    </source>
</evidence>
<keyword evidence="1" id="KW-0472">Membrane</keyword>
<feature type="transmembrane region" description="Helical" evidence="1">
    <location>
        <begin position="207"/>
        <end position="226"/>
    </location>
</feature>
<feature type="transmembrane region" description="Helical" evidence="1">
    <location>
        <begin position="12"/>
        <end position="29"/>
    </location>
</feature>
<keyword evidence="1" id="KW-1133">Transmembrane helix</keyword>